<evidence type="ECO:0000313" key="1">
    <source>
        <dbReference type="EMBL" id="MLE30982.1"/>
    </source>
</evidence>
<dbReference type="AlphaFoldDB" id="A0A3R0TW13"/>
<reference evidence="1" key="1">
    <citation type="submission" date="2018-10" db="EMBL/GenBank/DDBJ databases">
        <authorList>
            <consortium name="PulseNet: The National Subtyping Network for Foodborne Disease Surveillance"/>
            <person name="Tarr C.L."/>
            <person name="Trees E."/>
            <person name="Katz L.S."/>
            <person name="Carleton-Romer H.A."/>
            <person name="Stroika S."/>
            <person name="Kucerova Z."/>
            <person name="Roache K.F."/>
            <person name="Sabol A.L."/>
            <person name="Besser J."/>
            <person name="Gerner-Smidt P."/>
        </authorList>
    </citation>
    <scope>NUCLEOTIDE SEQUENCE [LARGE SCALE GENOMIC DNA]</scope>
    <source>
        <strain evidence="1">PNUSAS056479</strain>
    </source>
</reference>
<dbReference type="Proteomes" id="UP000885317">
    <property type="component" value="Unassembled WGS sequence"/>
</dbReference>
<name>A0A3R0TW13_SALER</name>
<sequence>MYFIYDSLFKADMLFFLLWGNGMERFKNIVWPCITAIVISLSWVLINGDKVIDNIEKFKVWYDTSAALEGVWNNSTEYDIDPPEWLTNQQDEVEVRLTIKGSIIDGTIGSGKLKKLTHNFDYVLLTGKKRSFRDTLDAYAFDYVLGKKVHFGSFTITRDGERLVVKANEDAQRYFPAESILIKKSDVAFPPITPKDLPNKDGKHDE</sequence>
<protein>
    <submittedName>
        <fullName evidence="1">Uncharacterized protein</fullName>
    </submittedName>
</protein>
<accession>A0A3R0TW13</accession>
<proteinExistence type="predicted"/>
<comment type="caution">
    <text evidence="1">The sequence shown here is derived from an EMBL/GenBank/DDBJ whole genome shotgun (WGS) entry which is preliminary data.</text>
</comment>
<gene>
    <name evidence="1" type="ORF">EBH50_13720</name>
</gene>
<dbReference type="EMBL" id="RUTY01000014">
    <property type="protein sequence ID" value="MLE30982.1"/>
    <property type="molecule type" value="Genomic_DNA"/>
</dbReference>
<organism evidence="1">
    <name type="scientific">Salmonella enterica</name>
    <name type="common">Salmonella choleraesuis</name>
    <dbReference type="NCBI Taxonomy" id="28901"/>
    <lineage>
        <taxon>Bacteria</taxon>
        <taxon>Pseudomonadati</taxon>
        <taxon>Pseudomonadota</taxon>
        <taxon>Gammaproteobacteria</taxon>
        <taxon>Enterobacterales</taxon>
        <taxon>Enterobacteriaceae</taxon>
        <taxon>Salmonella</taxon>
    </lineage>
</organism>